<dbReference type="AlphaFoldDB" id="A0A2A6C000"/>
<gene>
    <name evidence="2" type="primary">WBGene00115153</name>
</gene>
<reference evidence="3" key="1">
    <citation type="journal article" date="2008" name="Nat. Genet.">
        <title>The Pristionchus pacificus genome provides a unique perspective on nematode lifestyle and parasitism.</title>
        <authorList>
            <person name="Dieterich C."/>
            <person name="Clifton S.W."/>
            <person name="Schuster L.N."/>
            <person name="Chinwalla A."/>
            <person name="Delehaunty K."/>
            <person name="Dinkelacker I."/>
            <person name="Fulton L."/>
            <person name="Fulton R."/>
            <person name="Godfrey J."/>
            <person name="Minx P."/>
            <person name="Mitreva M."/>
            <person name="Roeseler W."/>
            <person name="Tian H."/>
            <person name="Witte H."/>
            <person name="Yang S.P."/>
            <person name="Wilson R.K."/>
            <person name="Sommer R.J."/>
        </authorList>
    </citation>
    <scope>NUCLEOTIDE SEQUENCE [LARGE SCALE GENOMIC DNA]</scope>
    <source>
        <strain evidence="3">PS312</strain>
    </source>
</reference>
<dbReference type="PANTHER" id="PTHR23128:SF132">
    <property type="entry name" value="SERPENTINE RECEPTOR, CLASS E (EPSILON)-RELATED"/>
    <property type="match status" value="1"/>
</dbReference>
<proteinExistence type="inferred from homology"/>
<dbReference type="GO" id="GO:0007606">
    <property type="term" value="P:sensory perception of chemical stimulus"/>
    <property type="evidence" value="ECO:0007669"/>
    <property type="project" value="InterPro"/>
</dbReference>
<sequence>MRMQAVEPNKFRAIGIPDTLLICISWEIIRENSYNILNCSKVKEVLDFSVAILPSVILSVIMHTLSLVPSILYINDLLGYPTTCLIYFSVHSLNCILTKLTLIACHKGMRNRLLAIWPNHSRALTIQGIIAEMASAGDYLFLSIETLINTLSLIVMIPCMITLVRTQGMHANCRVLLITSGTVQTLLLLVQCALFIYDYAIENLVHDGSKDLLFNLAQNGLFCMTSYLYLVLVLERSYAVRNALQYEQSGHHIVPLVILICGSVIFACAMVYAIYFLSLSFEMIFVVYGIEGITFIISIIIIVSAQDKLKNMPYDEDRLKAKYQVKEVLRFSMAILPSIILSVFMHTLSLAPTMLFKTGQISWPLCCVIYFSVHSLNCIVTKFTLIACHKGMRQRFQLIFIARISTPKGARKARDFEKEGKEYFNQMKAAGILPLNPFFTPCNMAPAASYLFISIETLINALSMVVMIPCMITLVRTQGMHGNCKIILLTSFTVQCLLLIDQCALFVYDYTIENLVHYGAKEKPFHIVQNALFATSTYVSLTLVLERTFAVWHAAQYETKRHHLIPLCLLLSGSLPFSALIVYCNYVIKISDVMIFVFYGVEGFTFAVHSLNCIVTKAALIAFHPGMRARFKLIFVARIKF</sequence>
<protein>
    <submittedName>
        <fullName evidence="2">G protein-coupled receptor</fullName>
    </submittedName>
</protein>
<evidence type="ECO:0000256" key="1">
    <source>
        <dbReference type="ARBA" id="ARBA00006803"/>
    </source>
</evidence>
<reference evidence="2" key="2">
    <citation type="submission" date="2022-06" db="UniProtKB">
        <authorList>
            <consortium name="EnsemblMetazoa"/>
        </authorList>
    </citation>
    <scope>IDENTIFICATION</scope>
    <source>
        <strain evidence="2">PS312</strain>
    </source>
</reference>
<dbReference type="PANTHER" id="PTHR23128">
    <property type="entry name" value="SERPENTINE RECEPTOR, CLASS E (EPSILON)-RELATED"/>
    <property type="match status" value="1"/>
</dbReference>
<dbReference type="InterPro" id="IPR004151">
    <property type="entry name" value="7TM_GPCR_serpentine_rcpt_Sre"/>
</dbReference>
<dbReference type="Pfam" id="PF03125">
    <property type="entry name" value="Sre"/>
    <property type="match status" value="1"/>
</dbReference>
<dbReference type="EnsemblMetazoa" id="PPA25599.1">
    <property type="protein sequence ID" value="PPA25599.1"/>
    <property type="gene ID" value="WBGene00115153"/>
</dbReference>
<name>A0A2A6C000_PRIPA</name>
<evidence type="ECO:0000313" key="3">
    <source>
        <dbReference type="Proteomes" id="UP000005239"/>
    </source>
</evidence>
<evidence type="ECO:0000313" key="2">
    <source>
        <dbReference type="EnsemblMetazoa" id="PPA25599.1"/>
    </source>
</evidence>
<accession>A0A8R1UFJ8</accession>
<comment type="similarity">
    <text evidence="1">Belongs to the nematode receptor-like protein sre family.</text>
</comment>
<dbReference type="GO" id="GO:0016020">
    <property type="term" value="C:membrane"/>
    <property type="evidence" value="ECO:0007669"/>
    <property type="project" value="InterPro"/>
</dbReference>
<organism evidence="2 3">
    <name type="scientific">Pristionchus pacificus</name>
    <name type="common">Parasitic nematode worm</name>
    <dbReference type="NCBI Taxonomy" id="54126"/>
    <lineage>
        <taxon>Eukaryota</taxon>
        <taxon>Metazoa</taxon>
        <taxon>Ecdysozoa</taxon>
        <taxon>Nematoda</taxon>
        <taxon>Chromadorea</taxon>
        <taxon>Rhabditida</taxon>
        <taxon>Rhabditina</taxon>
        <taxon>Diplogasteromorpha</taxon>
        <taxon>Diplogasteroidea</taxon>
        <taxon>Neodiplogasteridae</taxon>
        <taxon>Pristionchus</taxon>
    </lineage>
</organism>
<keyword evidence="3" id="KW-1185">Reference proteome</keyword>
<dbReference type="Proteomes" id="UP000005239">
    <property type="component" value="Unassembled WGS sequence"/>
</dbReference>
<accession>A0A2A6C000</accession>